<reference evidence="4 5" key="1">
    <citation type="submission" date="2011-12" db="EMBL/GenBank/DDBJ databases">
        <title>Complete sequence of Mycobacterium rhodesiae NBB3.</title>
        <authorList>
            <consortium name="US DOE Joint Genome Institute"/>
            <person name="Lucas S."/>
            <person name="Han J."/>
            <person name="Lapidus A."/>
            <person name="Cheng J.-F."/>
            <person name="Goodwin L."/>
            <person name="Pitluck S."/>
            <person name="Peters L."/>
            <person name="Mikhailova N."/>
            <person name="Gu W."/>
            <person name="Detter J.C."/>
            <person name="Han C."/>
            <person name="Tapia R."/>
            <person name="Land M."/>
            <person name="Hauser L."/>
            <person name="Kyrpides N."/>
            <person name="Ivanova N."/>
            <person name="Pagani I."/>
            <person name="Mattes T."/>
            <person name="Holmes A."/>
            <person name="Rutledge P."/>
            <person name="Paulsen I."/>
            <person name="Coleman N."/>
            <person name="Woyke T."/>
        </authorList>
    </citation>
    <scope>NUCLEOTIDE SEQUENCE [LARGE SCALE GENOMIC DNA]</scope>
    <source>
        <strain evidence="4 5">NBB3</strain>
    </source>
</reference>
<feature type="transmembrane region" description="Helical" evidence="2">
    <location>
        <begin position="425"/>
        <end position="447"/>
    </location>
</feature>
<dbReference type="eggNOG" id="COG5479">
    <property type="taxonomic scope" value="Bacteria"/>
</dbReference>
<keyword evidence="2" id="KW-0812">Transmembrane</keyword>
<feature type="signal peptide" evidence="3">
    <location>
        <begin position="1"/>
        <end position="28"/>
    </location>
</feature>
<evidence type="ECO:0000313" key="4">
    <source>
        <dbReference type="EMBL" id="AEV76055.1"/>
    </source>
</evidence>
<evidence type="ECO:0000313" key="5">
    <source>
        <dbReference type="Proteomes" id="UP000005442"/>
    </source>
</evidence>
<gene>
    <name evidence="4" type="ordered locus">MycrhN_5586</name>
</gene>
<keyword evidence="2" id="KW-0472">Membrane</keyword>
<feature type="compositionally biased region" description="Acidic residues" evidence="1">
    <location>
        <begin position="569"/>
        <end position="588"/>
    </location>
</feature>
<name>G8RKS8_MYCRN</name>
<evidence type="ECO:0000256" key="3">
    <source>
        <dbReference type="SAM" id="SignalP"/>
    </source>
</evidence>
<sequence length="688" mass="72454">MSRQKSRRRMVMPRVVIGLLAVSTTVLLAPVTAAQPEADANGAITAAWEASGGDGGALGPRNGDVYPIGEGFGQNFAGGKMFFTPATGAHFVQGAILEKYESLGGPADSDLGFPTIDEGPGRAPDSRNVTFSATDKPVIFFTPATGARVVRGPINAAWDTLGGSAGELGVPAEDEVYRGSVVSQKFTGGELSYDLRKKTFTTVPPELAARLGDLKIPDDPEAAINAARRAAGGALGPLGAAEGEATPIGKDGLRQNFAGGAIFYTPATGANVVTGQVLAKYESVGGPEGDLGFPISSEVDGGLATESRMSSFAAEDKPVIFWTPEYGAVIVRGAMAAAWDRLEGAKGALGAPMADQTEAGDVVTQRFSGGVVSWDRSKNQFTTEPANLASELSGLEVPGQKSPEAPNGSQASDDSGGKNWFKFSWWWLLALVPLVILVGAVLLATLLRRRKGEDPFAPDGYPMADNRFGGESESAYGTGGSPERMTTDDEYAAAMFGDRYASEGLGSAPHGVDEPHGHDLPHGEEAPPHDDDRSHVEEWLRSDEVHAPDDDVWGAPPPDVQEEPPAPFDEPDQPVESVEPAEDEDSDAVDTAPTAVITVPPVIARDPLTDTGRHARIEVDEPEPRIAFLMPLDDPNQAPDGYPVKANTKTGVYWAPGSTMYEDASAEIWFASEELARVNGFVADDDVR</sequence>
<dbReference type="Proteomes" id="UP000005442">
    <property type="component" value="Chromosome"/>
</dbReference>
<dbReference type="InterPro" id="IPR013207">
    <property type="entry name" value="LGFP"/>
</dbReference>
<evidence type="ECO:0000256" key="1">
    <source>
        <dbReference type="SAM" id="MobiDB-lite"/>
    </source>
</evidence>
<dbReference type="PATRIC" id="fig|710685.3.peg.5610"/>
<feature type="region of interest" description="Disordered" evidence="1">
    <location>
        <begin position="454"/>
        <end position="486"/>
    </location>
</feature>
<keyword evidence="2" id="KW-1133">Transmembrane helix</keyword>
<dbReference type="STRING" id="710685.MycrhN_5586"/>
<dbReference type="HOGENOM" id="CLU_025493_0_0_11"/>
<dbReference type="AlphaFoldDB" id="G8RKS8"/>
<organism evidence="4 5">
    <name type="scientific">Mycolicibacterium rhodesiae (strain NBB3)</name>
    <name type="common">Mycobacterium rhodesiae</name>
    <dbReference type="NCBI Taxonomy" id="710685"/>
    <lineage>
        <taxon>Bacteria</taxon>
        <taxon>Bacillati</taxon>
        <taxon>Actinomycetota</taxon>
        <taxon>Actinomycetes</taxon>
        <taxon>Mycobacteriales</taxon>
        <taxon>Mycobacteriaceae</taxon>
        <taxon>Mycolicibacterium</taxon>
    </lineage>
</organism>
<evidence type="ECO:0000256" key="2">
    <source>
        <dbReference type="SAM" id="Phobius"/>
    </source>
</evidence>
<keyword evidence="3" id="KW-0732">Signal</keyword>
<feature type="chain" id="PRO_5038484443" evidence="3">
    <location>
        <begin position="29"/>
        <end position="688"/>
    </location>
</feature>
<feature type="region of interest" description="Disordered" evidence="1">
    <location>
        <begin position="502"/>
        <end position="589"/>
    </location>
</feature>
<feature type="compositionally biased region" description="Basic and acidic residues" evidence="1">
    <location>
        <begin position="511"/>
        <end position="549"/>
    </location>
</feature>
<dbReference type="OrthoDB" id="4379975at2"/>
<feature type="region of interest" description="Disordered" evidence="1">
    <location>
        <begin position="395"/>
        <end position="415"/>
    </location>
</feature>
<dbReference type="EMBL" id="CP003169">
    <property type="protein sequence ID" value="AEV76055.1"/>
    <property type="molecule type" value="Genomic_DNA"/>
</dbReference>
<accession>G8RKS8</accession>
<keyword evidence="5" id="KW-1185">Reference proteome</keyword>
<dbReference type="RefSeq" id="WP_014213794.1">
    <property type="nucleotide sequence ID" value="NC_016604.1"/>
</dbReference>
<feature type="compositionally biased region" description="Pro residues" evidence="1">
    <location>
        <begin position="555"/>
        <end position="568"/>
    </location>
</feature>
<protein>
    <submittedName>
        <fullName evidence="4">Uncharacterized protein potentially involved in peptidoglycan biosynthesis</fullName>
    </submittedName>
</protein>
<proteinExistence type="predicted"/>
<dbReference type="KEGG" id="mrh:MycrhN_5586"/>
<dbReference type="Pfam" id="PF08310">
    <property type="entry name" value="LGFP"/>
    <property type="match status" value="4"/>
</dbReference>